<evidence type="ECO:0000313" key="1">
    <source>
        <dbReference type="EMBL" id="KIK12653.1"/>
    </source>
</evidence>
<keyword evidence="2" id="KW-1185">Reference proteome</keyword>
<dbReference type="AlphaFoldDB" id="A0A0C9YXJ6"/>
<proteinExistence type="predicted"/>
<accession>A0A0C9YXJ6</accession>
<dbReference type="EMBL" id="KN834061">
    <property type="protein sequence ID" value="KIK12653.1"/>
    <property type="molecule type" value="Genomic_DNA"/>
</dbReference>
<gene>
    <name evidence="1" type="ORF">PISMIDRAFT_689290</name>
</gene>
<name>A0A0C9YXJ6_9AGAM</name>
<reference evidence="2" key="2">
    <citation type="submission" date="2015-01" db="EMBL/GenBank/DDBJ databases">
        <title>Evolutionary Origins and Diversification of the Mycorrhizal Mutualists.</title>
        <authorList>
            <consortium name="DOE Joint Genome Institute"/>
            <consortium name="Mycorrhizal Genomics Consortium"/>
            <person name="Kohler A."/>
            <person name="Kuo A."/>
            <person name="Nagy L.G."/>
            <person name="Floudas D."/>
            <person name="Copeland A."/>
            <person name="Barry K.W."/>
            <person name="Cichocki N."/>
            <person name="Veneault-Fourrey C."/>
            <person name="LaButti K."/>
            <person name="Lindquist E.A."/>
            <person name="Lipzen A."/>
            <person name="Lundell T."/>
            <person name="Morin E."/>
            <person name="Murat C."/>
            <person name="Riley R."/>
            <person name="Ohm R."/>
            <person name="Sun H."/>
            <person name="Tunlid A."/>
            <person name="Henrissat B."/>
            <person name="Grigoriev I.V."/>
            <person name="Hibbett D.S."/>
            <person name="Martin F."/>
        </authorList>
    </citation>
    <scope>NUCLEOTIDE SEQUENCE [LARGE SCALE GENOMIC DNA]</scope>
    <source>
        <strain evidence="2">441</strain>
    </source>
</reference>
<evidence type="ECO:0000313" key="2">
    <source>
        <dbReference type="Proteomes" id="UP000054018"/>
    </source>
</evidence>
<organism evidence="1 2">
    <name type="scientific">Pisolithus microcarpus 441</name>
    <dbReference type="NCBI Taxonomy" id="765257"/>
    <lineage>
        <taxon>Eukaryota</taxon>
        <taxon>Fungi</taxon>
        <taxon>Dikarya</taxon>
        <taxon>Basidiomycota</taxon>
        <taxon>Agaricomycotina</taxon>
        <taxon>Agaricomycetes</taxon>
        <taxon>Agaricomycetidae</taxon>
        <taxon>Boletales</taxon>
        <taxon>Sclerodermatineae</taxon>
        <taxon>Pisolithaceae</taxon>
        <taxon>Pisolithus</taxon>
    </lineage>
</organism>
<protein>
    <submittedName>
        <fullName evidence="1">Uncharacterized protein</fullName>
    </submittedName>
</protein>
<reference evidence="1 2" key="1">
    <citation type="submission" date="2014-04" db="EMBL/GenBank/DDBJ databases">
        <authorList>
            <consortium name="DOE Joint Genome Institute"/>
            <person name="Kuo A."/>
            <person name="Kohler A."/>
            <person name="Costa M.D."/>
            <person name="Nagy L.G."/>
            <person name="Floudas D."/>
            <person name="Copeland A."/>
            <person name="Barry K.W."/>
            <person name="Cichocki N."/>
            <person name="Veneault-Fourrey C."/>
            <person name="LaButti K."/>
            <person name="Lindquist E.A."/>
            <person name="Lipzen A."/>
            <person name="Lundell T."/>
            <person name="Morin E."/>
            <person name="Murat C."/>
            <person name="Sun H."/>
            <person name="Tunlid A."/>
            <person name="Henrissat B."/>
            <person name="Grigoriev I.V."/>
            <person name="Hibbett D.S."/>
            <person name="Martin F."/>
            <person name="Nordberg H.P."/>
            <person name="Cantor M.N."/>
            <person name="Hua S.X."/>
        </authorList>
    </citation>
    <scope>NUCLEOTIDE SEQUENCE [LARGE SCALE GENOMIC DNA]</scope>
    <source>
        <strain evidence="1 2">441</strain>
    </source>
</reference>
<dbReference type="HOGENOM" id="CLU_2085729_0_0_1"/>
<sequence>MASLSFRYEYESSCLLLIVANKRARSFAVENAETGVPASRTVIWRQLQHKKSTVGVDNGPLYAVPRAVRRCTFHLDLGYATEGVMSLMVPNPDTFGISLTCHRAKRSQLDGSVLSGG</sequence>
<dbReference type="Proteomes" id="UP000054018">
    <property type="component" value="Unassembled WGS sequence"/>
</dbReference>